<sequence length="105" mass="11090">MRFLKHLSIVWLVLAALGLATVAQAQAPRGPPCSDRTQVIAHLQSLFGEREIGSGLANGGFVLELFANQSGSWTVFATTPQGLSCLIASGQGWEPVPSPDIFAGR</sequence>
<dbReference type="RefSeq" id="WP_146071297.1">
    <property type="nucleotide sequence ID" value="NZ_FNUY01000003.1"/>
</dbReference>
<dbReference type="Proteomes" id="UP000236743">
    <property type="component" value="Unassembled WGS sequence"/>
</dbReference>
<organism evidence="2 3">
    <name type="scientific">Bosea lathyri</name>
    <dbReference type="NCBI Taxonomy" id="1036778"/>
    <lineage>
        <taxon>Bacteria</taxon>
        <taxon>Pseudomonadati</taxon>
        <taxon>Pseudomonadota</taxon>
        <taxon>Alphaproteobacteria</taxon>
        <taxon>Hyphomicrobiales</taxon>
        <taxon>Boseaceae</taxon>
        <taxon>Bosea</taxon>
    </lineage>
</organism>
<evidence type="ECO:0000313" key="2">
    <source>
        <dbReference type="EMBL" id="SEG04870.1"/>
    </source>
</evidence>
<gene>
    <name evidence="2" type="ORF">SAMN04488115_10331</name>
</gene>
<reference evidence="2 3" key="1">
    <citation type="submission" date="2016-10" db="EMBL/GenBank/DDBJ databases">
        <authorList>
            <person name="de Groot N.N."/>
        </authorList>
    </citation>
    <scope>NUCLEOTIDE SEQUENCE [LARGE SCALE GENOMIC DNA]</scope>
    <source>
        <strain evidence="2 3">DSM 26656</strain>
    </source>
</reference>
<feature type="chain" id="PRO_5009288930" evidence="1">
    <location>
        <begin position="26"/>
        <end position="105"/>
    </location>
</feature>
<dbReference type="AlphaFoldDB" id="A0A1H5X0G6"/>
<name>A0A1H5X0G6_9HYPH</name>
<proteinExistence type="predicted"/>
<keyword evidence="3" id="KW-1185">Reference proteome</keyword>
<evidence type="ECO:0000256" key="1">
    <source>
        <dbReference type="SAM" id="SignalP"/>
    </source>
</evidence>
<evidence type="ECO:0000313" key="3">
    <source>
        <dbReference type="Proteomes" id="UP000236743"/>
    </source>
</evidence>
<accession>A0A1H5X0G6</accession>
<dbReference type="OrthoDB" id="9810895at2"/>
<feature type="signal peptide" evidence="1">
    <location>
        <begin position="1"/>
        <end position="25"/>
    </location>
</feature>
<dbReference type="EMBL" id="FNUY01000003">
    <property type="protein sequence ID" value="SEG04870.1"/>
    <property type="molecule type" value="Genomic_DNA"/>
</dbReference>
<protein>
    <submittedName>
        <fullName evidence="2">Uncharacterized protein</fullName>
    </submittedName>
</protein>
<keyword evidence="1" id="KW-0732">Signal</keyword>